<evidence type="ECO:0000256" key="5">
    <source>
        <dbReference type="ARBA" id="ARBA00022989"/>
    </source>
</evidence>
<feature type="region of interest" description="Disordered" evidence="7">
    <location>
        <begin position="120"/>
        <end position="144"/>
    </location>
</feature>
<comment type="similarity">
    <text evidence="2">Belongs to the jagunal family.</text>
</comment>
<evidence type="ECO:0000256" key="6">
    <source>
        <dbReference type="ARBA" id="ARBA00023136"/>
    </source>
</evidence>
<organism evidence="8 9">
    <name type="scientific">Knipowitschia caucasica</name>
    <name type="common">Caucasian dwarf goby</name>
    <name type="synonym">Pomatoschistus caucasicus</name>
    <dbReference type="NCBI Taxonomy" id="637954"/>
    <lineage>
        <taxon>Eukaryota</taxon>
        <taxon>Metazoa</taxon>
        <taxon>Chordata</taxon>
        <taxon>Craniata</taxon>
        <taxon>Vertebrata</taxon>
        <taxon>Euteleostomi</taxon>
        <taxon>Actinopterygii</taxon>
        <taxon>Neopterygii</taxon>
        <taxon>Teleostei</taxon>
        <taxon>Neoteleostei</taxon>
        <taxon>Acanthomorphata</taxon>
        <taxon>Gobiaria</taxon>
        <taxon>Gobiiformes</taxon>
        <taxon>Gobioidei</taxon>
        <taxon>Gobiidae</taxon>
        <taxon>Gobiinae</taxon>
        <taxon>Knipowitschia</taxon>
    </lineage>
</organism>
<dbReference type="Pfam" id="PF07086">
    <property type="entry name" value="Jagunal"/>
    <property type="match status" value="1"/>
</dbReference>
<dbReference type="InterPro" id="IPR009787">
    <property type="entry name" value="Jagunal"/>
</dbReference>
<name>A0AAV2JY57_KNICA</name>
<dbReference type="GO" id="GO:0007029">
    <property type="term" value="P:endoplasmic reticulum organization"/>
    <property type="evidence" value="ECO:0007669"/>
    <property type="project" value="InterPro"/>
</dbReference>
<sequence length="144" mass="16221">METPRKEPDESRAHGEVSGDVLRMRIHSGVLEVSPILPHPPFSIPQLGPLSESDCRAVIWCCIKDRGVSIMTSRGGAKLTGFIGNDQKPKERVVHQYHMSTSQKSEIRKLNSWSSLTQVVEEDRHHERPAGLEREADHQGPVRR</sequence>
<accession>A0AAV2JY57</accession>
<proteinExistence type="inferred from homology"/>
<dbReference type="EMBL" id="OZ035837">
    <property type="protein sequence ID" value="CAL1582479.1"/>
    <property type="molecule type" value="Genomic_DNA"/>
</dbReference>
<gene>
    <name evidence="8" type="ORF">KC01_LOCUS13082</name>
</gene>
<evidence type="ECO:0000256" key="3">
    <source>
        <dbReference type="ARBA" id="ARBA00022692"/>
    </source>
</evidence>
<keyword evidence="5" id="KW-1133">Transmembrane helix</keyword>
<evidence type="ECO:0000256" key="1">
    <source>
        <dbReference type="ARBA" id="ARBA00004477"/>
    </source>
</evidence>
<evidence type="ECO:0000313" key="9">
    <source>
        <dbReference type="Proteomes" id="UP001497482"/>
    </source>
</evidence>
<evidence type="ECO:0000313" key="8">
    <source>
        <dbReference type="EMBL" id="CAL1582479.1"/>
    </source>
</evidence>
<dbReference type="AlphaFoldDB" id="A0AAV2JY57"/>
<keyword evidence="4" id="KW-0256">Endoplasmic reticulum</keyword>
<dbReference type="Proteomes" id="UP001497482">
    <property type="component" value="Chromosome 15"/>
</dbReference>
<evidence type="ECO:0000256" key="2">
    <source>
        <dbReference type="ARBA" id="ARBA00008462"/>
    </source>
</evidence>
<feature type="compositionally biased region" description="Basic and acidic residues" evidence="7">
    <location>
        <begin position="121"/>
        <end position="144"/>
    </location>
</feature>
<keyword evidence="3" id="KW-0812">Transmembrane</keyword>
<keyword evidence="9" id="KW-1185">Reference proteome</keyword>
<evidence type="ECO:0000256" key="7">
    <source>
        <dbReference type="SAM" id="MobiDB-lite"/>
    </source>
</evidence>
<protein>
    <submittedName>
        <fullName evidence="8">Uncharacterized protein</fullName>
    </submittedName>
</protein>
<keyword evidence="6" id="KW-0472">Membrane</keyword>
<dbReference type="GO" id="GO:0005789">
    <property type="term" value="C:endoplasmic reticulum membrane"/>
    <property type="evidence" value="ECO:0007669"/>
    <property type="project" value="UniProtKB-SubCell"/>
</dbReference>
<evidence type="ECO:0000256" key="4">
    <source>
        <dbReference type="ARBA" id="ARBA00022824"/>
    </source>
</evidence>
<reference evidence="8 9" key="1">
    <citation type="submission" date="2024-04" db="EMBL/GenBank/DDBJ databases">
        <authorList>
            <person name="Waldvogel A.-M."/>
            <person name="Schoenle A."/>
        </authorList>
    </citation>
    <scope>NUCLEOTIDE SEQUENCE [LARGE SCALE GENOMIC DNA]</scope>
</reference>
<comment type="subcellular location">
    <subcellularLocation>
        <location evidence="1">Endoplasmic reticulum membrane</location>
        <topology evidence="1">Multi-pass membrane protein</topology>
    </subcellularLocation>
</comment>